<accession>A0A117DXA6</accession>
<dbReference type="VEuPathDB" id="FungiDB:ATCC64974_79070"/>
<dbReference type="VEuPathDB" id="FungiDB:ATCC64974_79080"/>
<sequence>MVVDPEKTAAGDASEATPLLQKTAPIVSPQACYQHQLLLRCFLDLKRKISKMTGLYKKEYDYDIKSEVDPIARQATLEERRWSIYISRAVHRFSVWWAQLPADLEMESSKISEKPCAHHSGSFGEDCFRHKKMAIWNEGFPLQLVSQCINPDSLTYSCPEPCKLRFEGMTKLAWDNLDDPEGVPIECPRCQNRTVVPWSTRRRKGLAEELLQVCQSCKYVLGNHVLVVRKLRQDLCLLLRRDLPLPGTCWSVEEQHGTLSPKKASNEFVKRYLMSMLLEETRPTNLFPDITKILESLGRSVVNQALPMIHDIFEHYQYVENSSCNLHAAITRVLKSASAAHDINLSETDIDPQRMETQYISFLRGQGKGFLLWGPDLSEIDLTDPTMWVWSTHLLTPRSYSEFFRGVGNGLPVDWQPPHSPKCNLCLTMRPPSFARRFFQGLVSLSAWKEFMEAAAQGHMVSLFFNLITPTSTPQMPSQSRQTPESSNNRFSSDIAHKACADAGLWGIVLHPGSSFKLHCRNIFSAERDAAIGNRQCAWTFNIARVYHLKAWEKQFTRRTAVPQFRQEWRQEYLKRRRHTSMMQYGHCVRHRELSLMKMTDLLTLMVLFGVAGSSQLAFASPVTQKAGATRATSYSYSSFTYTQVTSTRYATSLSSPLSFATPFAPAFSEASTLLPDNVTYTTYSLQSSQNPSADGQYGQSAYAALWANLSYTSAPPITTTVSPTPVPSSELVYPPTLYNRIDYADLKLPSDFIWGVAASAWQIEGGLKLEGRGPSILDTIGAIQSDDNSSDANIADLGYYMYKQDIARLAAIGIPYLSFSISWSRIVPFGVAGSPINTEGLQHYDDVINTCLEYGITPIVTLNHFDFPTAQATDYSTLTDNFLYYAKQVMTRYADRVPYWVTFNEPNIGIGNAFSSYNDLTHVLTAHAAVYHWYKEELQGTGQITIKFANNLGVPQDPSNSSHVDAALRYQDFILGIMANPLFLGEQYPSSVLNTPNLNLTPLTDSQISTINNTIDFWAFDPYVAQFALPPPEGISACAANSSNSAWPECASLTMIQSDGWLMGDMSNDYSSIAPQYVRQQLGYVWNTFKPSGIVISEFGFNPFDDSLKEGNAQRYDLERTLYYQDFLGEMLKAIHEDGVNVIGALAWSYLDNNEFGSYANQYGMQSVNRTDGTWERRYKRSIFDYVDFFHEHVSR</sequence>
<dbReference type="Proteomes" id="UP000068243">
    <property type="component" value="Unassembled WGS sequence"/>
</dbReference>
<dbReference type="OrthoDB" id="65569at2759"/>
<dbReference type="InterPro" id="IPR001360">
    <property type="entry name" value="Glyco_hydro_1"/>
</dbReference>
<protein>
    <submittedName>
        <fullName evidence="1">Beta-glucosidase</fullName>
    </submittedName>
</protein>
<gene>
    <name evidence="1" type="ORF">ABL_02250</name>
</gene>
<organism evidence="1 2">
    <name type="scientific">Aspergillus niger</name>
    <dbReference type="NCBI Taxonomy" id="5061"/>
    <lineage>
        <taxon>Eukaryota</taxon>
        <taxon>Fungi</taxon>
        <taxon>Dikarya</taxon>
        <taxon>Ascomycota</taxon>
        <taxon>Pezizomycotina</taxon>
        <taxon>Eurotiomycetes</taxon>
        <taxon>Eurotiomycetidae</taxon>
        <taxon>Eurotiales</taxon>
        <taxon>Aspergillaceae</taxon>
        <taxon>Aspergillus</taxon>
        <taxon>Aspergillus subgen. Circumdati</taxon>
    </lineage>
</organism>
<dbReference type="AlphaFoldDB" id="A0A117DXA6"/>
<proteinExistence type="predicted"/>
<comment type="caution">
    <text evidence="1">The sequence shown here is derived from an EMBL/GenBank/DDBJ whole genome shotgun (WGS) entry which is preliminary data.</text>
</comment>
<reference evidence="2" key="1">
    <citation type="journal article" date="2016" name="Genome Announc.">
        <title>Draft genome sequence of Aspergillus niger strain An76.</title>
        <authorList>
            <person name="Gong W."/>
            <person name="Cheng Z."/>
            <person name="Zhang H."/>
            <person name="Liu L."/>
            <person name="Gao P."/>
            <person name="Wang L."/>
        </authorList>
    </citation>
    <scope>NUCLEOTIDE SEQUENCE [LARGE SCALE GENOMIC DNA]</scope>
    <source>
        <strain evidence="2">An76</strain>
    </source>
</reference>
<dbReference type="SMR" id="A0A117DXA6"/>
<dbReference type="VEuPathDB" id="FungiDB:An04g03170"/>
<dbReference type="PaxDb" id="5061-CADANGAP00003939"/>
<dbReference type="VEuPathDB" id="FungiDB:M747DRAFT_370583"/>
<dbReference type="GO" id="GO:0005975">
    <property type="term" value="P:carbohydrate metabolic process"/>
    <property type="evidence" value="ECO:0007669"/>
    <property type="project" value="InterPro"/>
</dbReference>
<dbReference type="VEuPathDB" id="FungiDB:ASPNIDRAFT2_1167059"/>
<dbReference type="SUPFAM" id="SSF51445">
    <property type="entry name" value="(Trans)glycosidases"/>
    <property type="match status" value="1"/>
</dbReference>
<dbReference type="Gene3D" id="3.20.20.80">
    <property type="entry name" value="Glycosidases"/>
    <property type="match status" value="1"/>
</dbReference>
<name>A0A117DXA6_ASPNG</name>
<dbReference type="PANTHER" id="PTHR10353">
    <property type="entry name" value="GLYCOSYL HYDROLASE"/>
    <property type="match status" value="1"/>
</dbReference>
<dbReference type="PANTHER" id="PTHR10353:SF53">
    <property type="entry name" value="BETA-1,4-GLUCOSIDASE (EUROFUNG)"/>
    <property type="match status" value="1"/>
</dbReference>
<dbReference type="GO" id="GO:0008422">
    <property type="term" value="F:beta-glucosidase activity"/>
    <property type="evidence" value="ECO:0007669"/>
    <property type="project" value="TreeGrafter"/>
</dbReference>
<dbReference type="VEuPathDB" id="FungiDB:An04g03160"/>
<evidence type="ECO:0000313" key="1">
    <source>
        <dbReference type="EMBL" id="GAQ37668.1"/>
    </source>
</evidence>
<dbReference type="VEuPathDB" id="FungiDB:ASPNIDRAFT2_1126209"/>
<dbReference type="Pfam" id="PF00232">
    <property type="entry name" value="Glyco_hydro_1"/>
    <property type="match status" value="1"/>
</dbReference>
<dbReference type="VEuPathDB" id="FungiDB:M747DRAFT_331655"/>
<dbReference type="EMBL" id="BCMY01000003">
    <property type="protein sequence ID" value="GAQ37668.1"/>
    <property type="molecule type" value="Genomic_DNA"/>
</dbReference>
<evidence type="ECO:0000313" key="2">
    <source>
        <dbReference type="Proteomes" id="UP000068243"/>
    </source>
</evidence>
<dbReference type="InterPro" id="IPR017853">
    <property type="entry name" value="GH"/>
</dbReference>